<dbReference type="Proteomes" id="UP001476282">
    <property type="component" value="Unassembled WGS sequence"/>
</dbReference>
<dbReference type="RefSeq" id="WP_353568241.1">
    <property type="nucleotide sequence ID" value="NZ_BAABRI010000021.1"/>
</dbReference>
<dbReference type="Pfam" id="PF09935">
    <property type="entry name" value="DUF2167"/>
    <property type="match status" value="1"/>
</dbReference>
<reference evidence="1 2" key="1">
    <citation type="submission" date="2024-02" db="EMBL/GenBank/DDBJ databases">
        <title>Haloferula sargassicola NBRC 104335.</title>
        <authorList>
            <person name="Ichikawa N."/>
            <person name="Katano-Makiyama Y."/>
            <person name="Hidaka K."/>
        </authorList>
    </citation>
    <scope>NUCLEOTIDE SEQUENCE [LARGE SCALE GENOMIC DNA]</scope>
    <source>
        <strain evidence="1 2">NBRC 104335</strain>
    </source>
</reference>
<organism evidence="1 2">
    <name type="scientific">Haloferula sargassicola</name>
    <dbReference type="NCBI Taxonomy" id="490096"/>
    <lineage>
        <taxon>Bacteria</taxon>
        <taxon>Pseudomonadati</taxon>
        <taxon>Verrucomicrobiota</taxon>
        <taxon>Verrucomicrobiia</taxon>
        <taxon>Verrucomicrobiales</taxon>
        <taxon>Verrucomicrobiaceae</taxon>
        <taxon>Haloferula</taxon>
    </lineage>
</organism>
<accession>A0ABP9UUT7</accession>
<sequence length="306" mass="33235">MTLRPFLLFPVLGFAALAQEPEHEMTLAERQQAYSAYVHELLGEDPYQTGDVELPGGLAALHLPAGYRFLPEEGAKKVVVDLWGNPPESVEDTLGLIVPAEEELDQFDSWAVVVEFEEEGYVSDHDADEIDYDELLSQMKEGASAANAERTAAGYPAVDIVGWAIPPHYDKSHKVLHWAKDVHFSDAEDDTLNYDVRVLGRRGILNLQAVASMSNLAEIQDVSPLLTGMVEFLPGHRYADYDPKTDKKSELSLAGMIVGGAVAAKLAAKAGILAKLGIVLAKGWKAIAIGAVALGGMFKKLVRRQA</sequence>
<evidence type="ECO:0000313" key="1">
    <source>
        <dbReference type="EMBL" id="GAA5484141.1"/>
    </source>
</evidence>
<gene>
    <name evidence="1" type="ORF">Hsar01_03382</name>
</gene>
<evidence type="ECO:0000313" key="2">
    <source>
        <dbReference type="Proteomes" id="UP001476282"/>
    </source>
</evidence>
<evidence type="ECO:0008006" key="3">
    <source>
        <dbReference type="Google" id="ProtNLM"/>
    </source>
</evidence>
<comment type="caution">
    <text evidence="1">The sequence shown here is derived from an EMBL/GenBank/DDBJ whole genome shotgun (WGS) entry which is preliminary data.</text>
</comment>
<dbReference type="EMBL" id="BAABRI010000021">
    <property type="protein sequence ID" value="GAA5484141.1"/>
    <property type="molecule type" value="Genomic_DNA"/>
</dbReference>
<proteinExistence type="predicted"/>
<dbReference type="InterPro" id="IPR018682">
    <property type="entry name" value="DUF2167_membr"/>
</dbReference>
<keyword evidence="2" id="KW-1185">Reference proteome</keyword>
<name>A0ABP9UUT7_9BACT</name>
<protein>
    <recommendedName>
        <fullName evidence="3">DUF2167 domain-containing protein</fullName>
    </recommendedName>
</protein>